<protein>
    <submittedName>
        <fullName evidence="2">Uncharacterized protein</fullName>
    </submittedName>
</protein>
<evidence type="ECO:0000313" key="2">
    <source>
        <dbReference type="EMBL" id="CAF1555385.1"/>
    </source>
</evidence>
<name>A0A8S2FTK4_9BILA</name>
<sequence>MNRTRCKSHQRRGVNKKKQHRTSSACSRISERQIDTTDSVDRAMSPMSLDQSREAKVTSISHEQIE</sequence>
<accession>A0A8S2FTK4</accession>
<gene>
    <name evidence="2" type="ORF">OVA965_LOCUS39518</name>
    <name evidence="3" type="ORF">TMI583_LOCUS40830</name>
</gene>
<evidence type="ECO:0000256" key="1">
    <source>
        <dbReference type="SAM" id="MobiDB-lite"/>
    </source>
</evidence>
<feature type="compositionally biased region" description="Basic residues" evidence="1">
    <location>
        <begin position="1"/>
        <end position="21"/>
    </location>
</feature>
<proteinExistence type="predicted"/>
<organism evidence="2 4">
    <name type="scientific">Didymodactylos carnosus</name>
    <dbReference type="NCBI Taxonomy" id="1234261"/>
    <lineage>
        <taxon>Eukaryota</taxon>
        <taxon>Metazoa</taxon>
        <taxon>Spiralia</taxon>
        <taxon>Gnathifera</taxon>
        <taxon>Rotifera</taxon>
        <taxon>Eurotatoria</taxon>
        <taxon>Bdelloidea</taxon>
        <taxon>Philodinida</taxon>
        <taxon>Philodinidae</taxon>
        <taxon>Didymodactylos</taxon>
    </lineage>
</organism>
<evidence type="ECO:0000313" key="4">
    <source>
        <dbReference type="Proteomes" id="UP000677228"/>
    </source>
</evidence>
<dbReference type="Proteomes" id="UP000682733">
    <property type="component" value="Unassembled WGS sequence"/>
</dbReference>
<comment type="caution">
    <text evidence="2">The sequence shown here is derived from an EMBL/GenBank/DDBJ whole genome shotgun (WGS) entry which is preliminary data.</text>
</comment>
<reference evidence="2" key="1">
    <citation type="submission" date="2021-02" db="EMBL/GenBank/DDBJ databases">
        <authorList>
            <person name="Nowell W R."/>
        </authorList>
    </citation>
    <scope>NUCLEOTIDE SEQUENCE</scope>
</reference>
<dbReference type="EMBL" id="CAJNOK010041060">
    <property type="protein sequence ID" value="CAF1555385.1"/>
    <property type="molecule type" value="Genomic_DNA"/>
</dbReference>
<feature type="compositionally biased region" description="Basic and acidic residues" evidence="1">
    <location>
        <begin position="29"/>
        <end position="41"/>
    </location>
</feature>
<evidence type="ECO:0000313" key="3">
    <source>
        <dbReference type="EMBL" id="CAF4346136.1"/>
    </source>
</evidence>
<dbReference type="Proteomes" id="UP000677228">
    <property type="component" value="Unassembled WGS sequence"/>
</dbReference>
<dbReference type="AlphaFoldDB" id="A0A8S2FTK4"/>
<feature type="region of interest" description="Disordered" evidence="1">
    <location>
        <begin position="1"/>
        <end position="66"/>
    </location>
</feature>
<dbReference type="EMBL" id="CAJOBA010063583">
    <property type="protein sequence ID" value="CAF4346136.1"/>
    <property type="molecule type" value="Genomic_DNA"/>
</dbReference>